<keyword evidence="6 7" id="KW-0472">Membrane</keyword>
<dbReference type="Pfam" id="PF20730">
    <property type="entry name" value="YetF_N"/>
    <property type="match status" value="1"/>
</dbReference>
<comment type="similarity">
    <text evidence="2">Belongs to the UPF0702 family.</text>
</comment>
<dbReference type="Pfam" id="PF04239">
    <property type="entry name" value="DUF421"/>
    <property type="match status" value="1"/>
</dbReference>
<evidence type="ECO:0000259" key="9">
    <source>
        <dbReference type="Pfam" id="PF20730"/>
    </source>
</evidence>
<evidence type="ECO:0000256" key="7">
    <source>
        <dbReference type="SAM" id="Phobius"/>
    </source>
</evidence>
<organism evidence="10 11">
    <name type="scientific">Cerasibacillus terrae</name>
    <dbReference type="NCBI Taxonomy" id="2498845"/>
    <lineage>
        <taxon>Bacteria</taxon>
        <taxon>Bacillati</taxon>
        <taxon>Bacillota</taxon>
        <taxon>Bacilli</taxon>
        <taxon>Bacillales</taxon>
        <taxon>Bacillaceae</taxon>
        <taxon>Cerasibacillus</taxon>
    </lineage>
</organism>
<name>A0A5C8NX15_9BACI</name>
<gene>
    <name evidence="10" type="ORF">FHP05_05825</name>
</gene>
<keyword evidence="11" id="KW-1185">Reference proteome</keyword>
<evidence type="ECO:0000256" key="2">
    <source>
        <dbReference type="ARBA" id="ARBA00006448"/>
    </source>
</evidence>
<evidence type="ECO:0000313" key="10">
    <source>
        <dbReference type="EMBL" id="TXL65640.1"/>
    </source>
</evidence>
<keyword evidence="5 7" id="KW-1133">Transmembrane helix</keyword>
<feature type="domain" description="YetF-like N-terminal transmembrane" evidence="9">
    <location>
        <begin position="8"/>
        <end position="82"/>
    </location>
</feature>
<feature type="domain" description="YetF C-terminal" evidence="8">
    <location>
        <begin position="84"/>
        <end position="217"/>
    </location>
</feature>
<evidence type="ECO:0000313" key="11">
    <source>
        <dbReference type="Proteomes" id="UP000321574"/>
    </source>
</evidence>
<dbReference type="InterPro" id="IPR023090">
    <property type="entry name" value="UPF0702_alpha/beta_dom_sf"/>
</dbReference>
<dbReference type="InterPro" id="IPR007353">
    <property type="entry name" value="DUF421"/>
</dbReference>
<feature type="transmembrane region" description="Helical" evidence="7">
    <location>
        <begin position="36"/>
        <end position="56"/>
    </location>
</feature>
<dbReference type="EMBL" id="VDUW01000003">
    <property type="protein sequence ID" value="TXL65640.1"/>
    <property type="molecule type" value="Genomic_DNA"/>
</dbReference>
<feature type="transmembrane region" description="Helical" evidence="7">
    <location>
        <begin position="62"/>
        <end position="82"/>
    </location>
</feature>
<dbReference type="AlphaFoldDB" id="A0A5C8NX15"/>
<evidence type="ECO:0000256" key="4">
    <source>
        <dbReference type="ARBA" id="ARBA00022692"/>
    </source>
</evidence>
<comment type="caution">
    <text evidence="10">The sequence shown here is derived from an EMBL/GenBank/DDBJ whole genome shotgun (WGS) entry which is preliminary data.</text>
</comment>
<keyword evidence="4 7" id="KW-0812">Transmembrane</keyword>
<reference evidence="10 11" key="1">
    <citation type="submission" date="2019-06" db="EMBL/GenBank/DDBJ databases">
        <title>Cerasibacillus sp. nov., isolated from maize field.</title>
        <authorList>
            <person name="Lin S.-Y."/>
            <person name="Tsai C.-F."/>
            <person name="Young C.-C."/>
        </authorList>
    </citation>
    <scope>NUCLEOTIDE SEQUENCE [LARGE SCALE GENOMIC DNA]</scope>
    <source>
        <strain evidence="10 11">CC-CFT480</strain>
    </source>
</reference>
<dbReference type="GO" id="GO:0005886">
    <property type="term" value="C:plasma membrane"/>
    <property type="evidence" value="ECO:0007669"/>
    <property type="project" value="UniProtKB-SubCell"/>
</dbReference>
<evidence type="ECO:0000256" key="6">
    <source>
        <dbReference type="ARBA" id="ARBA00023136"/>
    </source>
</evidence>
<feature type="transmembrane region" description="Helical" evidence="7">
    <location>
        <begin position="6"/>
        <end position="24"/>
    </location>
</feature>
<keyword evidence="3" id="KW-1003">Cell membrane</keyword>
<dbReference type="PANTHER" id="PTHR34582:SF6">
    <property type="entry name" value="UPF0702 TRANSMEMBRANE PROTEIN YCAP"/>
    <property type="match status" value="1"/>
</dbReference>
<protein>
    <submittedName>
        <fullName evidence="10">DUF421 domain-containing protein</fullName>
    </submittedName>
</protein>
<dbReference type="PANTHER" id="PTHR34582">
    <property type="entry name" value="UPF0702 TRANSMEMBRANE PROTEIN YCAP"/>
    <property type="match status" value="1"/>
</dbReference>
<dbReference type="Proteomes" id="UP000321574">
    <property type="component" value="Unassembled WGS sequence"/>
</dbReference>
<dbReference type="OrthoDB" id="9778331at2"/>
<evidence type="ECO:0000256" key="5">
    <source>
        <dbReference type="ARBA" id="ARBA00022989"/>
    </source>
</evidence>
<evidence type="ECO:0000259" key="8">
    <source>
        <dbReference type="Pfam" id="PF04239"/>
    </source>
</evidence>
<accession>A0A5C8NX15</accession>
<dbReference type="Gene3D" id="3.30.240.20">
    <property type="entry name" value="bsu07140 like domains"/>
    <property type="match status" value="2"/>
</dbReference>
<dbReference type="RefSeq" id="WP_147666310.1">
    <property type="nucleotide sequence ID" value="NZ_VDUW01000003.1"/>
</dbReference>
<sequence length="233" mass="26619">MFGELDFFEMILRATLSFLVLLLMTRLMGRKQLSQLTFFNYITGIALGSIAGDIASESKTPFLNGLVSLIWWSLLTILTAYIGMKSRRARTVIDGQPVIVIKKGEILENELKKAQINMDDLTMLLREQQVFSVKDVENAIFEPNGQLSIMLKEDVQPVTKKDQKIFTIQPMYIPMELVVEGEIIEKNLKEAGITSNWLKSQLKSQNLQLSEIFYVELQKDGSLFIDKYQELTN</sequence>
<evidence type="ECO:0000256" key="1">
    <source>
        <dbReference type="ARBA" id="ARBA00004651"/>
    </source>
</evidence>
<comment type="subcellular location">
    <subcellularLocation>
        <location evidence="1">Cell membrane</location>
        <topology evidence="1">Multi-pass membrane protein</topology>
    </subcellularLocation>
</comment>
<evidence type="ECO:0000256" key="3">
    <source>
        <dbReference type="ARBA" id="ARBA00022475"/>
    </source>
</evidence>
<proteinExistence type="inferred from homology"/>
<dbReference type="InterPro" id="IPR048454">
    <property type="entry name" value="YetF_N"/>
</dbReference>